<dbReference type="Gene3D" id="1.20.58.70">
    <property type="match status" value="1"/>
</dbReference>
<organism evidence="5 6">
    <name type="scientific">Punica granatum</name>
    <name type="common">Pomegranate</name>
    <dbReference type="NCBI Taxonomy" id="22663"/>
    <lineage>
        <taxon>Eukaryota</taxon>
        <taxon>Viridiplantae</taxon>
        <taxon>Streptophyta</taxon>
        <taxon>Embryophyta</taxon>
        <taxon>Tracheophyta</taxon>
        <taxon>Spermatophyta</taxon>
        <taxon>Magnoliopsida</taxon>
        <taxon>eudicotyledons</taxon>
        <taxon>Gunneridae</taxon>
        <taxon>Pentapetalae</taxon>
        <taxon>rosids</taxon>
        <taxon>malvids</taxon>
        <taxon>Myrtales</taxon>
        <taxon>Lythraceae</taxon>
        <taxon>Punica</taxon>
    </lineage>
</organism>
<accession>A0A2I0KJD1</accession>
<protein>
    <recommendedName>
        <fullName evidence="4">t-SNARE coiled-coil homology domain-containing protein</fullName>
    </recommendedName>
</protein>
<evidence type="ECO:0000256" key="1">
    <source>
        <dbReference type="ARBA" id="ARBA00009063"/>
    </source>
</evidence>
<comment type="similarity">
    <text evidence="1">Belongs to the syntaxin family.</text>
</comment>
<dbReference type="AlphaFoldDB" id="A0A2I0KJD1"/>
<sequence length="162" mass="18528">MTEFQTLRQRIQDEYREIVGRRVTAVTGTKPDEETIDSLIETGDAEQIFQKAIHEMGRGQVLNTLEEIQERHDAMKEIEKKLLDLHQIYMDMAVLVEAQGEILDNIETQVSNAVDHVNMGTDALNTAKNLQKKSRKCMMISIILLLVIALIIVLSILKPWKK</sequence>
<dbReference type="EMBL" id="PGOL01000547">
    <property type="protein sequence ID" value="PKI68598.1"/>
    <property type="molecule type" value="Genomic_DNA"/>
</dbReference>
<dbReference type="GO" id="GO:0000149">
    <property type="term" value="F:SNARE binding"/>
    <property type="evidence" value="ECO:0007669"/>
    <property type="project" value="TreeGrafter"/>
</dbReference>
<dbReference type="STRING" id="22663.A0A2I0KJD1"/>
<dbReference type="GO" id="GO:0006887">
    <property type="term" value="P:exocytosis"/>
    <property type="evidence" value="ECO:0007669"/>
    <property type="project" value="TreeGrafter"/>
</dbReference>
<feature type="transmembrane region" description="Helical" evidence="3">
    <location>
        <begin position="137"/>
        <end position="157"/>
    </location>
</feature>
<evidence type="ECO:0000313" key="5">
    <source>
        <dbReference type="EMBL" id="PKI68598.1"/>
    </source>
</evidence>
<gene>
    <name evidence="5" type="ORF">CRG98_011002</name>
</gene>
<comment type="caution">
    <text evidence="5">The sequence shown here is derived from an EMBL/GenBank/DDBJ whole genome shotgun (WGS) entry which is preliminary data.</text>
</comment>
<dbReference type="SUPFAM" id="SSF47661">
    <property type="entry name" value="t-snare proteins"/>
    <property type="match status" value="1"/>
</dbReference>
<dbReference type="PANTHER" id="PTHR19957">
    <property type="entry name" value="SYNTAXIN"/>
    <property type="match status" value="1"/>
</dbReference>
<dbReference type="Pfam" id="PF05739">
    <property type="entry name" value="SNARE"/>
    <property type="match status" value="1"/>
</dbReference>
<dbReference type="InterPro" id="IPR045242">
    <property type="entry name" value="Syntaxin"/>
</dbReference>
<dbReference type="CDD" id="cd15848">
    <property type="entry name" value="SNARE_syntaxin1-like"/>
    <property type="match status" value="1"/>
</dbReference>
<dbReference type="GO" id="GO:0048278">
    <property type="term" value="P:vesicle docking"/>
    <property type="evidence" value="ECO:0007669"/>
    <property type="project" value="TreeGrafter"/>
</dbReference>
<reference evidence="5 6" key="1">
    <citation type="submission" date="2017-11" db="EMBL/GenBank/DDBJ databases">
        <title>De-novo sequencing of pomegranate (Punica granatum L.) genome.</title>
        <authorList>
            <person name="Akparov Z."/>
            <person name="Amiraslanov A."/>
            <person name="Hajiyeva S."/>
            <person name="Abbasov M."/>
            <person name="Kaur K."/>
            <person name="Hamwieh A."/>
            <person name="Solovyev V."/>
            <person name="Salamov A."/>
            <person name="Braich B."/>
            <person name="Kosarev P."/>
            <person name="Mahmoud A."/>
            <person name="Hajiyev E."/>
            <person name="Babayeva S."/>
            <person name="Izzatullayeva V."/>
            <person name="Mammadov A."/>
            <person name="Mammadov A."/>
            <person name="Sharifova S."/>
            <person name="Ojaghi J."/>
            <person name="Eynullazada K."/>
            <person name="Bayramov B."/>
            <person name="Abdulazimova A."/>
            <person name="Shahmuradov I."/>
        </authorList>
    </citation>
    <scope>NUCLEOTIDE SEQUENCE [LARGE SCALE GENOMIC DNA]</scope>
    <source>
        <strain evidence="6">cv. AG2017</strain>
        <tissue evidence="5">Leaf</tissue>
    </source>
</reference>
<dbReference type="PROSITE" id="PS50192">
    <property type="entry name" value="T_SNARE"/>
    <property type="match status" value="1"/>
</dbReference>
<dbReference type="InterPro" id="IPR006011">
    <property type="entry name" value="Syntaxin_N"/>
</dbReference>
<dbReference type="InterPro" id="IPR010989">
    <property type="entry name" value="SNARE"/>
</dbReference>
<dbReference type="Proteomes" id="UP000233551">
    <property type="component" value="Unassembled WGS sequence"/>
</dbReference>
<dbReference type="GO" id="GO:0031201">
    <property type="term" value="C:SNARE complex"/>
    <property type="evidence" value="ECO:0007669"/>
    <property type="project" value="TreeGrafter"/>
</dbReference>
<evidence type="ECO:0000313" key="6">
    <source>
        <dbReference type="Proteomes" id="UP000233551"/>
    </source>
</evidence>
<dbReference type="PANTHER" id="PTHR19957:SF277">
    <property type="entry name" value="T-SNARE COILED-COIL HOMOLOGY DOMAIN-CONTAINING PROTEIN"/>
    <property type="match status" value="1"/>
</dbReference>
<dbReference type="GO" id="GO:0012505">
    <property type="term" value="C:endomembrane system"/>
    <property type="evidence" value="ECO:0007669"/>
    <property type="project" value="TreeGrafter"/>
</dbReference>
<keyword evidence="3" id="KW-0472">Membrane</keyword>
<dbReference type="Pfam" id="PF00804">
    <property type="entry name" value="Syntaxin"/>
    <property type="match status" value="1"/>
</dbReference>
<dbReference type="InterPro" id="IPR000727">
    <property type="entry name" value="T_SNARE_dom"/>
</dbReference>
<evidence type="ECO:0000256" key="2">
    <source>
        <dbReference type="ARBA" id="ARBA00022927"/>
    </source>
</evidence>
<dbReference type="GO" id="GO:0006886">
    <property type="term" value="P:intracellular protein transport"/>
    <property type="evidence" value="ECO:0007669"/>
    <property type="project" value="TreeGrafter"/>
</dbReference>
<evidence type="ECO:0000259" key="4">
    <source>
        <dbReference type="PROSITE" id="PS50192"/>
    </source>
</evidence>
<name>A0A2I0KJD1_PUNGR</name>
<keyword evidence="3" id="KW-0812">Transmembrane</keyword>
<keyword evidence="2" id="KW-0653">Protein transport</keyword>
<keyword evidence="2" id="KW-0813">Transport</keyword>
<evidence type="ECO:0000256" key="3">
    <source>
        <dbReference type="SAM" id="Phobius"/>
    </source>
</evidence>
<keyword evidence="6" id="KW-1185">Reference proteome</keyword>
<dbReference type="GO" id="GO:0005484">
    <property type="term" value="F:SNAP receptor activity"/>
    <property type="evidence" value="ECO:0007669"/>
    <property type="project" value="TreeGrafter"/>
</dbReference>
<dbReference type="SMART" id="SM00397">
    <property type="entry name" value="t_SNARE"/>
    <property type="match status" value="1"/>
</dbReference>
<dbReference type="GO" id="GO:0006906">
    <property type="term" value="P:vesicle fusion"/>
    <property type="evidence" value="ECO:0007669"/>
    <property type="project" value="TreeGrafter"/>
</dbReference>
<dbReference type="GO" id="GO:0005886">
    <property type="term" value="C:plasma membrane"/>
    <property type="evidence" value="ECO:0007669"/>
    <property type="project" value="TreeGrafter"/>
</dbReference>
<feature type="domain" description="T-SNARE coiled-coil homology" evidence="4">
    <location>
        <begin position="65"/>
        <end position="127"/>
    </location>
</feature>
<proteinExistence type="inferred from homology"/>
<keyword evidence="3" id="KW-1133">Transmembrane helix</keyword>